<name>A0A9J5Z0R6_SOLCO</name>
<comment type="caution">
    <text evidence="1">The sequence shown here is derived from an EMBL/GenBank/DDBJ whole genome shotgun (WGS) entry which is preliminary data.</text>
</comment>
<protein>
    <submittedName>
        <fullName evidence="1">Uncharacterized protein</fullName>
    </submittedName>
</protein>
<accession>A0A9J5Z0R6</accession>
<proteinExistence type="predicted"/>
<sequence>MQQVEQPLQKLDDMNPAGYVQCVRAPIKSEFMLESPSSSLTKATNSDVLKELEPETQTMSSTKISTSIKSQVIILEV</sequence>
<organism evidence="1 2">
    <name type="scientific">Solanum commersonii</name>
    <name type="common">Commerson's wild potato</name>
    <name type="synonym">Commerson's nightshade</name>
    <dbReference type="NCBI Taxonomy" id="4109"/>
    <lineage>
        <taxon>Eukaryota</taxon>
        <taxon>Viridiplantae</taxon>
        <taxon>Streptophyta</taxon>
        <taxon>Embryophyta</taxon>
        <taxon>Tracheophyta</taxon>
        <taxon>Spermatophyta</taxon>
        <taxon>Magnoliopsida</taxon>
        <taxon>eudicotyledons</taxon>
        <taxon>Gunneridae</taxon>
        <taxon>Pentapetalae</taxon>
        <taxon>asterids</taxon>
        <taxon>lamiids</taxon>
        <taxon>Solanales</taxon>
        <taxon>Solanaceae</taxon>
        <taxon>Solanoideae</taxon>
        <taxon>Solaneae</taxon>
        <taxon>Solanum</taxon>
    </lineage>
</organism>
<keyword evidence="2" id="KW-1185">Reference proteome</keyword>
<dbReference type="Proteomes" id="UP000824120">
    <property type="component" value="Chromosome 5"/>
</dbReference>
<dbReference type="EMBL" id="JACXVP010000005">
    <property type="protein sequence ID" value="KAG5604956.1"/>
    <property type="molecule type" value="Genomic_DNA"/>
</dbReference>
<gene>
    <name evidence="1" type="ORF">H5410_026448</name>
</gene>
<evidence type="ECO:0000313" key="2">
    <source>
        <dbReference type="Proteomes" id="UP000824120"/>
    </source>
</evidence>
<evidence type="ECO:0000313" key="1">
    <source>
        <dbReference type="EMBL" id="KAG5604956.1"/>
    </source>
</evidence>
<reference evidence="1 2" key="1">
    <citation type="submission" date="2020-09" db="EMBL/GenBank/DDBJ databases">
        <title>De no assembly of potato wild relative species, Solanum commersonii.</title>
        <authorList>
            <person name="Cho K."/>
        </authorList>
    </citation>
    <scope>NUCLEOTIDE SEQUENCE [LARGE SCALE GENOMIC DNA]</scope>
    <source>
        <strain evidence="1">LZ3.2</strain>
        <tissue evidence="1">Leaf</tissue>
    </source>
</reference>
<dbReference type="AlphaFoldDB" id="A0A9J5Z0R6"/>